<organism evidence="1 2">
    <name type="scientific">Desmophyllum pertusum</name>
    <dbReference type="NCBI Taxonomy" id="174260"/>
    <lineage>
        <taxon>Eukaryota</taxon>
        <taxon>Metazoa</taxon>
        <taxon>Cnidaria</taxon>
        <taxon>Anthozoa</taxon>
        <taxon>Hexacorallia</taxon>
        <taxon>Scleractinia</taxon>
        <taxon>Caryophylliina</taxon>
        <taxon>Caryophylliidae</taxon>
        <taxon>Desmophyllum</taxon>
    </lineage>
</organism>
<proteinExistence type="predicted"/>
<accession>A0A9W9Y6H4</accession>
<keyword evidence="2" id="KW-1185">Reference proteome</keyword>
<dbReference type="Proteomes" id="UP001163046">
    <property type="component" value="Unassembled WGS sequence"/>
</dbReference>
<reference evidence="1" key="1">
    <citation type="submission" date="2023-01" db="EMBL/GenBank/DDBJ databases">
        <title>Genome assembly of the deep-sea coral Lophelia pertusa.</title>
        <authorList>
            <person name="Herrera S."/>
            <person name="Cordes E."/>
        </authorList>
    </citation>
    <scope>NUCLEOTIDE SEQUENCE</scope>
    <source>
        <strain evidence="1">USNM1676648</strain>
        <tissue evidence="1">Polyp</tissue>
    </source>
</reference>
<comment type="caution">
    <text evidence="1">The sequence shown here is derived from an EMBL/GenBank/DDBJ whole genome shotgun (WGS) entry which is preliminary data.</text>
</comment>
<dbReference type="AlphaFoldDB" id="A0A9W9Y6H4"/>
<sequence length="314" mass="36023">MNKRNENGKPKIQMCTLPKRKRQRYFLICGTCDVVSIAENAPIERKAAGENSLHMKEEEKRFIAVREGQNAEKCTHRVEYSLGPKKDQIYKIKTSFRAYRKETLFVTGKKWTDLEVPRRHVGAVAMINIAVPMMLTNRATQDKHGQKRLFQNAFELNSSSKQLKIPNCTKLTHGTIAKKRQRTIRAIVLLNNDPASQENRLLARSSPRKVKRNFSLKMRLQPLHLSLKIARLAANKPCNAPEIQINGAVAKPSWVEEDPARATSGISSNRWKRLSALKFKVNRIQGKRVERRDTVVVSEEYEMMMANLKLYGVM</sequence>
<protein>
    <submittedName>
        <fullName evidence="1">Uncharacterized protein</fullName>
    </submittedName>
</protein>
<gene>
    <name evidence="1" type="ORF">OS493_040306</name>
</gene>
<dbReference type="EMBL" id="MU828116">
    <property type="protein sequence ID" value="KAJ7309267.1"/>
    <property type="molecule type" value="Genomic_DNA"/>
</dbReference>
<evidence type="ECO:0000313" key="1">
    <source>
        <dbReference type="EMBL" id="KAJ7309267.1"/>
    </source>
</evidence>
<evidence type="ECO:0000313" key="2">
    <source>
        <dbReference type="Proteomes" id="UP001163046"/>
    </source>
</evidence>
<name>A0A9W9Y6H4_9CNID</name>
<dbReference type="OrthoDB" id="10677623at2759"/>